<protein>
    <submittedName>
        <fullName evidence="1">Uncharacterized protein</fullName>
    </submittedName>
</protein>
<sequence length="563" mass="62659">MKLRERVKKFTDSMELVSQLLVVEMLLITAATATPQAKDGCQHQCGDYEIPFPFGTTPACYLNEDFLITCNQTYNPPKPFLRKTLNPVTHISVDGQLQVLSTVAKDCNGGGVTSGNLESKFDLKKFSISNNDNKFTVIGCKSYGTIQGGKSGRSFLTGCISLCDDIKDVENGSCTGAGCCQIDIPRGLQHINFTAYSFGDEDNVSKFNNNCTYAFVVAKSKFSFSSSYLNNLPDDKFPIVLDWTITGDGNCTERSNKSDNACNENAVCYVPKDQQRSGYRCKCKDGYQGNPYLSHGCLDINECKNSTLNNCVYGHICENTEGSYRCRCRKGYHGDGRRGGEGCFYKPFSVTLIVLGTAILFLLLLCSSSWLYLMWKKRKLVKLKEKYFQQNGGFLLQEQLAKRSGSSDSAKIFSAKELEKATNNYSCDRIIGRGGFGTVYKGFLTDNDNSPVAIKKSKVVDKSQMDQFINEVVVLSQINHRHVVRLLGCCLETEVPLLVYDNIVNDGNKKQLEAVAELATMCASLNREERPTMREVAMELERLIMMHGHNLQDNVELRAAVSK</sequence>
<comment type="caution">
    <text evidence="1">The sequence shown here is derived from an EMBL/GenBank/DDBJ whole genome shotgun (WGS) entry which is preliminary data.</text>
</comment>
<accession>A0ACC0XRP6</accession>
<dbReference type="EMBL" id="CM047745">
    <property type="protein sequence ID" value="KAJ0024131.1"/>
    <property type="molecule type" value="Genomic_DNA"/>
</dbReference>
<organism evidence="1 2">
    <name type="scientific">Pistacia integerrima</name>
    <dbReference type="NCBI Taxonomy" id="434235"/>
    <lineage>
        <taxon>Eukaryota</taxon>
        <taxon>Viridiplantae</taxon>
        <taxon>Streptophyta</taxon>
        <taxon>Embryophyta</taxon>
        <taxon>Tracheophyta</taxon>
        <taxon>Spermatophyta</taxon>
        <taxon>Magnoliopsida</taxon>
        <taxon>eudicotyledons</taxon>
        <taxon>Gunneridae</taxon>
        <taxon>Pentapetalae</taxon>
        <taxon>rosids</taxon>
        <taxon>malvids</taxon>
        <taxon>Sapindales</taxon>
        <taxon>Anacardiaceae</taxon>
        <taxon>Pistacia</taxon>
    </lineage>
</organism>
<keyword evidence="2" id="KW-1185">Reference proteome</keyword>
<evidence type="ECO:0000313" key="1">
    <source>
        <dbReference type="EMBL" id="KAJ0024131.1"/>
    </source>
</evidence>
<evidence type="ECO:0000313" key="2">
    <source>
        <dbReference type="Proteomes" id="UP001163603"/>
    </source>
</evidence>
<name>A0ACC0XRP6_9ROSI</name>
<reference evidence="2" key="1">
    <citation type="journal article" date="2023" name="G3 (Bethesda)">
        <title>Genome assembly and association tests identify interacting loci associated with vigor, precocity, and sex in interspecific pistachio rootstocks.</title>
        <authorList>
            <person name="Palmer W."/>
            <person name="Jacygrad E."/>
            <person name="Sagayaradj S."/>
            <person name="Cavanaugh K."/>
            <person name="Han R."/>
            <person name="Bertier L."/>
            <person name="Beede B."/>
            <person name="Kafkas S."/>
            <person name="Golino D."/>
            <person name="Preece J."/>
            <person name="Michelmore R."/>
        </authorList>
    </citation>
    <scope>NUCLEOTIDE SEQUENCE [LARGE SCALE GENOMIC DNA]</scope>
</reference>
<gene>
    <name evidence="1" type="ORF">Pint_08053</name>
</gene>
<dbReference type="Proteomes" id="UP001163603">
    <property type="component" value="Chromosome 10"/>
</dbReference>
<proteinExistence type="predicted"/>